<reference evidence="2 3" key="1">
    <citation type="journal article" date="2015" name="Genome Biol. Evol.">
        <title>Phylogenomic analyses indicate that early fungi evolved digesting cell walls of algal ancestors of land plants.</title>
        <authorList>
            <person name="Chang Y."/>
            <person name="Wang S."/>
            <person name="Sekimoto S."/>
            <person name="Aerts A.L."/>
            <person name="Choi C."/>
            <person name="Clum A."/>
            <person name="LaButti K.M."/>
            <person name="Lindquist E.A."/>
            <person name="Yee Ngan C."/>
            <person name="Ohm R.A."/>
            <person name="Salamov A.A."/>
            <person name="Grigoriev I.V."/>
            <person name="Spatafora J.W."/>
            <person name="Berbee M.L."/>
        </authorList>
    </citation>
    <scope>NUCLEOTIDE SEQUENCE [LARGE SCALE GENOMIC DNA]</scope>
    <source>
        <strain evidence="2 3">JEL478</strain>
    </source>
</reference>
<proteinExistence type="predicted"/>
<feature type="region of interest" description="Disordered" evidence="1">
    <location>
        <begin position="1"/>
        <end position="24"/>
    </location>
</feature>
<evidence type="ECO:0000313" key="2">
    <source>
        <dbReference type="EMBL" id="KXS11299.1"/>
    </source>
</evidence>
<organism evidence="2 3">
    <name type="scientific">Gonapodya prolifera (strain JEL478)</name>
    <name type="common">Monoblepharis prolifera</name>
    <dbReference type="NCBI Taxonomy" id="1344416"/>
    <lineage>
        <taxon>Eukaryota</taxon>
        <taxon>Fungi</taxon>
        <taxon>Fungi incertae sedis</taxon>
        <taxon>Chytridiomycota</taxon>
        <taxon>Chytridiomycota incertae sedis</taxon>
        <taxon>Monoblepharidomycetes</taxon>
        <taxon>Monoblepharidales</taxon>
        <taxon>Gonapodyaceae</taxon>
        <taxon>Gonapodya</taxon>
    </lineage>
</organism>
<protein>
    <submittedName>
        <fullName evidence="2">Uncharacterized protein</fullName>
    </submittedName>
</protein>
<evidence type="ECO:0000313" key="3">
    <source>
        <dbReference type="Proteomes" id="UP000070544"/>
    </source>
</evidence>
<dbReference type="EMBL" id="KQ965804">
    <property type="protein sequence ID" value="KXS11299.1"/>
    <property type="molecule type" value="Genomic_DNA"/>
</dbReference>
<dbReference type="Proteomes" id="UP000070544">
    <property type="component" value="Unassembled WGS sequence"/>
</dbReference>
<accession>A0A139A3Q8</accession>
<keyword evidence="3" id="KW-1185">Reference proteome</keyword>
<dbReference type="AlphaFoldDB" id="A0A139A3Q8"/>
<name>A0A139A3Q8_GONPJ</name>
<gene>
    <name evidence="2" type="ORF">M427DRAFT_441393</name>
</gene>
<sequence length="99" mass="10272">MSLSAASSVGLRGPTLGGKPRALPSCRQRSPGLPHWLRAIFTANGIFCLVGGGCRNCIGHYSALANVLASSHPVLTITGGNGGAVQITKKRRFRSAQSK</sequence>
<evidence type="ECO:0000256" key="1">
    <source>
        <dbReference type="SAM" id="MobiDB-lite"/>
    </source>
</evidence>